<dbReference type="InterPro" id="IPR000212">
    <property type="entry name" value="DNA_helicase_UvrD/REP"/>
</dbReference>
<evidence type="ECO:0000256" key="11">
    <source>
        <dbReference type="SAM" id="MobiDB-lite"/>
    </source>
</evidence>
<dbReference type="AlphaFoldDB" id="A0A562B7Z1"/>
<dbReference type="PROSITE" id="PS51198">
    <property type="entry name" value="UVRD_HELICASE_ATP_BIND"/>
    <property type="match status" value="1"/>
</dbReference>
<comment type="catalytic activity">
    <reaction evidence="7">
        <text>Couples ATP hydrolysis with the unwinding of duplex DNA by translocating in the 3'-5' direction.</text>
        <dbReference type="EC" id="5.6.2.4"/>
    </reaction>
</comment>
<evidence type="ECO:0000256" key="9">
    <source>
        <dbReference type="ARBA" id="ARBA00048988"/>
    </source>
</evidence>
<gene>
    <name evidence="14" type="ORF">L602_004200000090</name>
</gene>
<dbReference type="InterPro" id="IPR014016">
    <property type="entry name" value="UvrD-like_ATP-bd"/>
</dbReference>
<evidence type="ECO:0000256" key="8">
    <source>
        <dbReference type="ARBA" id="ARBA00034808"/>
    </source>
</evidence>
<accession>A0A562B7Z1</accession>
<organism evidence="14 15">
    <name type="scientific">Cupriavidus gilardii J11</name>
    <dbReference type="NCBI Taxonomy" id="936133"/>
    <lineage>
        <taxon>Bacteria</taxon>
        <taxon>Pseudomonadati</taxon>
        <taxon>Pseudomonadota</taxon>
        <taxon>Betaproteobacteria</taxon>
        <taxon>Burkholderiales</taxon>
        <taxon>Burkholderiaceae</taxon>
        <taxon>Cupriavidus</taxon>
    </lineage>
</organism>
<evidence type="ECO:0000313" key="15">
    <source>
        <dbReference type="Proteomes" id="UP000318141"/>
    </source>
</evidence>
<proteinExistence type="inferred from homology"/>
<comment type="similarity">
    <text evidence="1">Belongs to the helicase family. UvrD subfamily.</text>
</comment>
<evidence type="ECO:0000256" key="1">
    <source>
        <dbReference type="ARBA" id="ARBA00009922"/>
    </source>
</evidence>
<dbReference type="Pfam" id="PF13361">
    <property type="entry name" value="UvrD_C"/>
    <property type="match status" value="2"/>
</dbReference>
<evidence type="ECO:0000256" key="6">
    <source>
        <dbReference type="ARBA" id="ARBA00023235"/>
    </source>
</evidence>
<dbReference type="Gene3D" id="1.10.10.160">
    <property type="match status" value="1"/>
</dbReference>
<keyword evidence="4 10" id="KW-0347">Helicase</keyword>
<dbReference type="GO" id="GO:0000725">
    <property type="term" value="P:recombinational repair"/>
    <property type="evidence" value="ECO:0007669"/>
    <property type="project" value="TreeGrafter"/>
</dbReference>
<name>A0A562B7Z1_9BURK</name>
<dbReference type="PANTHER" id="PTHR11070:SF3">
    <property type="entry name" value="DNA 3'-5' HELICASE"/>
    <property type="match status" value="1"/>
</dbReference>
<feature type="domain" description="UvrD-like helicase C-terminal" evidence="13">
    <location>
        <begin position="348"/>
        <end position="611"/>
    </location>
</feature>
<evidence type="ECO:0000256" key="2">
    <source>
        <dbReference type="ARBA" id="ARBA00022741"/>
    </source>
</evidence>
<keyword evidence="6" id="KW-0413">Isomerase</keyword>
<dbReference type="InterPro" id="IPR027417">
    <property type="entry name" value="P-loop_NTPase"/>
</dbReference>
<comment type="catalytic activity">
    <reaction evidence="9">
        <text>ATP + H2O = ADP + phosphate + H(+)</text>
        <dbReference type="Rhea" id="RHEA:13065"/>
        <dbReference type="ChEBI" id="CHEBI:15377"/>
        <dbReference type="ChEBI" id="CHEBI:15378"/>
        <dbReference type="ChEBI" id="CHEBI:30616"/>
        <dbReference type="ChEBI" id="CHEBI:43474"/>
        <dbReference type="ChEBI" id="CHEBI:456216"/>
        <dbReference type="EC" id="5.6.2.4"/>
    </reaction>
</comment>
<evidence type="ECO:0000256" key="5">
    <source>
        <dbReference type="ARBA" id="ARBA00022840"/>
    </source>
</evidence>
<keyword evidence="5 10" id="KW-0067">ATP-binding</keyword>
<dbReference type="OrthoDB" id="5905204at2"/>
<dbReference type="EMBL" id="VLJN01000037">
    <property type="protein sequence ID" value="TWG81307.1"/>
    <property type="molecule type" value="Genomic_DNA"/>
</dbReference>
<keyword evidence="2 10" id="KW-0547">Nucleotide-binding</keyword>
<evidence type="ECO:0000313" key="14">
    <source>
        <dbReference type="EMBL" id="TWG81307.1"/>
    </source>
</evidence>
<dbReference type="GO" id="GO:0003677">
    <property type="term" value="F:DNA binding"/>
    <property type="evidence" value="ECO:0007669"/>
    <property type="project" value="InterPro"/>
</dbReference>
<dbReference type="Gene3D" id="1.10.486.10">
    <property type="entry name" value="PCRA, domain 4"/>
    <property type="match status" value="1"/>
</dbReference>
<keyword evidence="3 10" id="KW-0378">Hydrolase</keyword>
<dbReference type="InterPro" id="IPR013986">
    <property type="entry name" value="DExx_box_DNA_helicase_dom_sf"/>
</dbReference>
<evidence type="ECO:0000259" key="12">
    <source>
        <dbReference type="PROSITE" id="PS51198"/>
    </source>
</evidence>
<dbReference type="GO" id="GO:0005524">
    <property type="term" value="F:ATP binding"/>
    <property type="evidence" value="ECO:0007669"/>
    <property type="project" value="UniProtKB-UniRule"/>
</dbReference>
<dbReference type="GO" id="GO:0043138">
    <property type="term" value="F:3'-5' DNA helicase activity"/>
    <property type="evidence" value="ECO:0007669"/>
    <property type="project" value="UniProtKB-EC"/>
</dbReference>
<keyword evidence="15" id="KW-1185">Reference proteome</keyword>
<dbReference type="CDD" id="cd17932">
    <property type="entry name" value="DEXQc_UvrD"/>
    <property type="match status" value="1"/>
</dbReference>
<protein>
    <recommendedName>
        <fullName evidence="8">DNA 3'-5' helicase</fullName>
        <ecNumber evidence="8">5.6.2.4</ecNumber>
    </recommendedName>
</protein>
<feature type="compositionally biased region" description="Low complexity" evidence="11">
    <location>
        <begin position="17"/>
        <end position="37"/>
    </location>
</feature>
<dbReference type="PANTHER" id="PTHR11070">
    <property type="entry name" value="UVRD / RECB / PCRA DNA HELICASE FAMILY MEMBER"/>
    <property type="match status" value="1"/>
</dbReference>
<feature type="binding site" evidence="10">
    <location>
        <begin position="67"/>
        <end position="74"/>
    </location>
    <ligand>
        <name>ATP</name>
        <dbReference type="ChEBI" id="CHEBI:30616"/>
    </ligand>
</feature>
<dbReference type="Pfam" id="PF00580">
    <property type="entry name" value="UvrD-helicase"/>
    <property type="match status" value="1"/>
</dbReference>
<evidence type="ECO:0000256" key="4">
    <source>
        <dbReference type="ARBA" id="ARBA00022806"/>
    </source>
</evidence>
<dbReference type="GO" id="GO:0016887">
    <property type="term" value="F:ATP hydrolysis activity"/>
    <property type="evidence" value="ECO:0007669"/>
    <property type="project" value="RHEA"/>
</dbReference>
<evidence type="ECO:0000259" key="13">
    <source>
        <dbReference type="PROSITE" id="PS51217"/>
    </source>
</evidence>
<dbReference type="PROSITE" id="PS51217">
    <property type="entry name" value="UVRD_HELICASE_CTER"/>
    <property type="match status" value="1"/>
</dbReference>
<feature type="domain" description="UvrD-like helicase ATP-binding" evidence="12">
    <location>
        <begin position="46"/>
        <end position="347"/>
    </location>
</feature>
<reference evidence="14 15" key="1">
    <citation type="submission" date="2019-07" db="EMBL/GenBank/DDBJ databases">
        <title>Genome sequencing of lignin-degrading bacterial isolates.</title>
        <authorList>
            <person name="Gladden J."/>
        </authorList>
    </citation>
    <scope>NUCLEOTIDE SEQUENCE [LARGE SCALE GENOMIC DNA]</scope>
    <source>
        <strain evidence="14 15">J11</strain>
    </source>
</reference>
<evidence type="ECO:0000256" key="3">
    <source>
        <dbReference type="ARBA" id="ARBA00022801"/>
    </source>
</evidence>
<dbReference type="EC" id="5.6.2.4" evidence="8"/>
<dbReference type="Proteomes" id="UP000318141">
    <property type="component" value="Unassembled WGS sequence"/>
</dbReference>
<sequence>MSAAPYRLSPISVSAAPDLDLAPAPDADIATADSASDGPRPDYLSALNPQQREAAEHDGERPLLIIAGAGSGKTNTLAHRVAHLLVRGADPRRILLLTFSRRAALEMGRRVERIVDQAFGEHAGRRDGNSGGIGRAALQWAGTFHAIGARLLREYADSLGLSPDFTISDRGDSADLMNVVRHDLGLSSQNARFPRKETCLAIYSRVVNTQAPLEEVLKRQFPRYTMWADALRELFAGYVEAKQKQQVLDYDDLLLYWAQALAEPALARDMGSRFDHILVDEYQDTNALQASVLHALKPDGRGLTVVGDDAQSIYAFRGATVRNILDFPGRFTPPASTVTLSRNYRSTQPILDAANAVIGLAAERFTKDLWTDRASAEKPGIVVVNDETDQARYVVEQVLARREQGLALMAQAVLFRAADHSAQLELELVRRNIPFVKFGGLKFLESTHVKDMLSVLRWLQNPRDRIAGFRTLQLLPGIGPKTAARVLDGLEMASEPLFALQSFEAPPAAAEAWTDLLTLAQAAMAPATAWPSDFEQVLAWYEPHLERIHDDAAARAADLQQLARIAATYGSRERFLTELTLDPPDASSDESGVPLRDEDFLILSTIHSAKGQEWKAVYVLNAVDGCMPSDLSTGTTEEIEEERRLLYVAMTRARDHLDIVVPQRFYVHQQPGMGDRHVYASRSRFLPNRVMPHFHSRAWPPPPPVDAAPARASLPAVDLAARMRNMWR</sequence>
<comment type="caution">
    <text evidence="14">The sequence shown here is derived from an EMBL/GenBank/DDBJ whole genome shotgun (WGS) entry which is preliminary data.</text>
</comment>
<dbReference type="GO" id="GO:0005829">
    <property type="term" value="C:cytosol"/>
    <property type="evidence" value="ECO:0007669"/>
    <property type="project" value="TreeGrafter"/>
</dbReference>
<dbReference type="SUPFAM" id="SSF52540">
    <property type="entry name" value="P-loop containing nucleoside triphosphate hydrolases"/>
    <property type="match status" value="1"/>
</dbReference>
<dbReference type="InterPro" id="IPR014017">
    <property type="entry name" value="DNA_helicase_UvrD-like_C"/>
</dbReference>
<feature type="region of interest" description="Disordered" evidence="11">
    <location>
        <begin position="17"/>
        <end position="45"/>
    </location>
</feature>
<evidence type="ECO:0000256" key="10">
    <source>
        <dbReference type="PROSITE-ProRule" id="PRU00560"/>
    </source>
</evidence>
<dbReference type="Gene3D" id="3.40.50.300">
    <property type="entry name" value="P-loop containing nucleotide triphosphate hydrolases"/>
    <property type="match status" value="2"/>
</dbReference>
<evidence type="ECO:0000256" key="7">
    <source>
        <dbReference type="ARBA" id="ARBA00034617"/>
    </source>
</evidence>